<keyword evidence="1" id="KW-1133">Transmembrane helix</keyword>
<dbReference type="GO" id="GO:0008654">
    <property type="term" value="P:phospholipid biosynthetic process"/>
    <property type="evidence" value="ECO:0007669"/>
    <property type="project" value="TreeGrafter"/>
</dbReference>
<dbReference type="EMBL" id="JAEPQZ010000011">
    <property type="protein sequence ID" value="KAG2175568.1"/>
    <property type="molecule type" value="Genomic_DNA"/>
</dbReference>
<organism evidence="3 4">
    <name type="scientific">Mortierella isabellina</name>
    <name type="common">Filamentous fungus</name>
    <name type="synonym">Umbelopsis isabellina</name>
    <dbReference type="NCBI Taxonomy" id="91625"/>
    <lineage>
        <taxon>Eukaryota</taxon>
        <taxon>Fungi</taxon>
        <taxon>Fungi incertae sedis</taxon>
        <taxon>Mucoromycota</taxon>
        <taxon>Mucoromycotina</taxon>
        <taxon>Umbelopsidomycetes</taxon>
        <taxon>Umbelopsidales</taxon>
        <taxon>Umbelopsidaceae</taxon>
        <taxon>Umbelopsis</taxon>
    </lineage>
</organism>
<dbReference type="Proteomes" id="UP000654370">
    <property type="component" value="Unassembled WGS sequence"/>
</dbReference>
<feature type="transmembrane region" description="Helical" evidence="1">
    <location>
        <begin position="358"/>
        <end position="377"/>
    </location>
</feature>
<proteinExistence type="predicted"/>
<keyword evidence="4" id="KW-1185">Reference proteome</keyword>
<dbReference type="PANTHER" id="PTHR31605">
    <property type="entry name" value="GLYCEROL-3-PHOSPHATE O-ACYLTRANSFERASE 1"/>
    <property type="match status" value="1"/>
</dbReference>
<comment type="caution">
    <text evidence="3">The sequence shown here is derived from an EMBL/GenBank/DDBJ whole genome shotgun (WGS) entry which is preliminary data.</text>
</comment>
<dbReference type="GO" id="GO:0004366">
    <property type="term" value="F:glycerol-3-phosphate O-acyltransferase activity"/>
    <property type="evidence" value="ECO:0007669"/>
    <property type="project" value="TreeGrafter"/>
</dbReference>
<evidence type="ECO:0000259" key="2">
    <source>
        <dbReference type="SMART" id="SM00563"/>
    </source>
</evidence>
<evidence type="ECO:0000256" key="1">
    <source>
        <dbReference type="SAM" id="Phobius"/>
    </source>
</evidence>
<sequence length="523" mass="59004">MPAPTVGNGEKSDKYSEGRAYSAVRSLARFAIWAYFRNCHVSVLGNVPKESPMLVAGNHLNMVLDPSVLIVTVPHNRQLHFWALARFFNIPVIGRIFSAVGVLPVDTKTRSNAKLFESTVDCLGHDQAVAVFPEGKFCFVIPRTWINLTKSPDVAGTSYTAPHHLPFKDGLSWAAYEFLSQQHERRQRGEPAPYHYVTVLPVGITYTTKDKWRSDVIVQYAKPITVDEEDRKRFLDDPKATVKSLTNRITESIEQATINAPDWDTDNAMATARNILFGHRNGIQLQNYVKISQSLVNILHPLKIPKYAELSTLKSRLLSFSRTTQLLQLSDQDIAVYQKEKISILTATLRLLRISLKLLIELPLFLPGLIFHSPVYALGKVAESVEKFTESVAQDKIALALGLLVPLYSTLFYQIWKYTNFSFGGFILGAILIPTFARYHMSMLDKRYDLAKDLVAAWRIFVALTGGKSQRAEVEEAVELRKWCAEQLKTLLLRLKDEGNEDATFLVEQARTFFNEGTAPVLE</sequence>
<keyword evidence="1" id="KW-0472">Membrane</keyword>
<protein>
    <recommendedName>
        <fullName evidence="2">Phospholipid/glycerol acyltransferase domain-containing protein</fullName>
    </recommendedName>
</protein>
<evidence type="ECO:0000313" key="3">
    <source>
        <dbReference type="EMBL" id="KAG2175568.1"/>
    </source>
</evidence>
<reference evidence="3" key="1">
    <citation type="submission" date="2020-12" db="EMBL/GenBank/DDBJ databases">
        <title>Metabolic potential, ecology and presence of endohyphal bacteria is reflected in genomic diversity of Mucoromycotina.</title>
        <authorList>
            <person name="Muszewska A."/>
            <person name="Okrasinska A."/>
            <person name="Steczkiewicz K."/>
            <person name="Drgas O."/>
            <person name="Orlowska M."/>
            <person name="Perlinska-Lenart U."/>
            <person name="Aleksandrzak-Piekarczyk T."/>
            <person name="Szatraj K."/>
            <person name="Zielenkiewicz U."/>
            <person name="Pilsyk S."/>
            <person name="Malc E."/>
            <person name="Mieczkowski P."/>
            <person name="Kruszewska J.S."/>
            <person name="Biernat P."/>
            <person name="Pawlowska J."/>
        </authorList>
    </citation>
    <scope>NUCLEOTIDE SEQUENCE</scope>
    <source>
        <strain evidence="3">WA0000067209</strain>
    </source>
</reference>
<dbReference type="Pfam" id="PF01553">
    <property type="entry name" value="Acyltransferase"/>
    <property type="match status" value="1"/>
</dbReference>
<feature type="transmembrane region" description="Helical" evidence="1">
    <location>
        <begin position="397"/>
        <end position="415"/>
    </location>
</feature>
<name>A0A8H7UD58_MORIS</name>
<feature type="domain" description="Phospholipid/glycerol acyltransferase" evidence="2">
    <location>
        <begin position="53"/>
        <end position="207"/>
    </location>
</feature>
<dbReference type="SMART" id="SM00563">
    <property type="entry name" value="PlsC"/>
    <property type="match status" value="1"/>
</dbReference>
<feature type="transmembrane region" description="Helical" evidence="1">
    <location>
        <begin position="421"/>
        <end position="439"/>
    </location>
</feature>
<dbReference type="InterPro" id="IPR002123">
    <property type="entry name" value="Plipid/glycerol_acylTrfase"/>
</dbReference>
<gene>
    <name evidence="3" type="ORF">INT43_001215</name>
</gene>
<dbReference type="AlphaFoldDB" id="A0A8H7UD58"/>
<dbReference type="OrthoDB" id="1044435at2759"/>
<keyword evidence="1" id="KW-0812">Transmembrane</keyword>
<dbReference type="SUPFAM" id="SSF69593">
    <property type="entry name" value="Glycerol-3-phosphate (1)-acyltransferase"/>
    <property type="match status" value="1"/>
</dbReference>
<accession>A0A8H7UD58</accession>
<dbReference type="GO" id="GO:0016287">
    <property type="term" value="F:glycerone-phosphate O-acyltransferase activity"/>
    <property type="evidence" value="ECO:0007669"/>
    <property type="project" value="TreeGrafter"/>
</dbReference>
<dbReference type="PANTHER" id="PTHR31605:SF0">
    <property type="entry name" value="GLYCEROL-3-PHOSPHATE O-ACYLTRANSFERASE 1"/>
    <property type="match status" value="1"/>
</dbReference>
<evidence type="ECO:0000313" key="4">
    <source>
        <dbReference type="Proteomes" id="UP000654370"/>
    </source>
</evidence>
<dbReference type="InterPro" id="IPR052744">
    <property type="entry name" value="GPAT/DAPAT"/>
</dbReference>